<evidence type="ECO:0000313" key="4">
    <source>
        <dbReference type="EMBL" id="WZX29702.1"/>
    </source>
</evidence>
<dbReference type="PROSITE" id="PS51352">
    <property type="entry name" value="THIOREDOXIN_2"/>
    <property type="match status" value="1"/>
</dbReference>
<evidence type="ECO:0000256" key="1">
    <source>
        <dbReference type="ARBA" id="ARBA00023157"/>
    </source>
</evidence>
<dbReference type="InterPro" id="IPR050553">
    <property type="entry name" value="Thioredoxin_ResA/DsbE_sf"/>
</dbReference>
<evidence type="ECO:0000313" key="5">
    <source>
        <dbReference type="Proteomes" id="UP001455384"/>
    </source>
</evidence>
<dbReference type="Proteomes" id="UP001455384">
    <property type="component" value="Chromosome"/>
</dbReference>
<evidence type="ECO:0000256" key="2">
    <source>
        <dbReference type="SAM" id="Phobius"/>
    </source>
</evidence>
<dbReference type="RefSeq" id="WP_342388256.1">
    <property type="nucleotide sequence ID" value="NZ_CP138333.2"/>
</dbReference>
<dbReference type="PANTHER" id="PTHR42852">
    <property type="entry name" value="THIOL:DISULFIDE INTERCHANGE PROTEIN DSBE"/>
    <property type="match status" value="1"/>
</dbReference>
<dbReference type="InterPro" id="IPR017937">
    <property type="entry name" value="Thioredoxin_CS"/>
</dbReference>
<organism evidence="4 5">
    <name type="scientific">Salinicoccus bachuensis</name>
    <dbReference type="NCBI Taxonomy" id="3136731"/>
    <lineage>
        <taxon>Bacteria</taxon>
        <taxon>Bacillati</taxon>
        <taxon>Bacillota</taxon>
        <taxon>Bacilli</taxon>
        <taxon>Bacillales</taxon>
        <taxon>Staphylococcaceae</taxon>
        <taxon>Salinicoccus</taxon>
    </lineage>
</organism>
<dbReference type="EMBL" id="CP138333">
    <property type="protein sequence ID" value="WZX29702.1"/>
    <property type="molecule type" value="Genomic_DNA"/>
</dbReference>
<name>A0ABZ3CIT4_9STAP</name>
<proteinExistence type="predicted"/>
<feature type="domain" description="Thioredoxin" evidence="3">
    <location>
        <begin position="43"/>
        <end position="181"/>
    </location>
</feature>
<dbReference type="SUPFAM" id="SSF52833">
    <property type="entry name" value="Thioredoxin-like"/>
    <property type="match status" value="1"/>
</dbReference>
<dbReference type="Gene3D" id="3.40.30.10">
    <property type="entry name" value="Glutaredoxin"/>
    <property type="match status" value="1"/>
</dbReference>
<dbReference type="CDD" id="cd02966">
    <property type="entry name" value="TlpA_like_family"/>
    <property type="match status" value="1"/>
</dbReference>
<reference evidence="5" key="1">
    <citation type="submission" date="2023-10" db="EMBL/GenBank/DDBJ databases">
        <title>Genome analysis and identification of Salinococcus sp. Bachu38 nov., a PGPR from the rhizosphere of Tamarix.</title>
        <authorList>
            <person name="Liang Z."/>
            <person name="Zhang X."/>
            <person name="Jia J."/>
            <person name="Chen X."/>
            <person name="Wang Y."/>
            <person name="Wang Q."/>
            <person name="Wang R."/>
        </authorList>
    </citation>
    <scope>NUCLEOTIDE SEQUENCE [LARGE SCALE GENOMIC DNA]</scope>
    <source>
        <strain evidence="5">Bachu38</strain>
    </source>
</reference>
<dbReference type="Pfam" id="PF00578">
    <property type="entry name" value="AhpC-TSA"/>
    <property type="match status" value="1"/>
</dbReference>
<keyword evidence="1" id="KW-1015">Disulfide bond</keyword>
<accession>A0ABZ3CIT4</accession>
<keyword evidence="2" id="KW-1133">Transmembrane helix</keyword>
<sequence>MNRARHVLLITILSAAIGFTLYQALLNNMGISDSLDSNPETGIEIGAKAPDFTLETLEGEKMTLSELEKPVMLNFWASWCPPCKAEIPHMVNFYDSQEGDVEIIAVNMLHQENSEEDMKGFHEEYALNFPVPLDENGRVTDMYQVKSIPTSYFIDSNGYIAYKYTGPMTEQSISSTFGNID</sequence>
<gene>
    <name evidence="4" type="ORF">RQP18_00590</name>
</gene>
<keyword evidence="2" id="KW-0472">Membrane</keyword>
<dbReference type="InterPro" id="IPR013766">
    <property type="entry name" value="Thioredoxin_domain"/>
</dbReference>
<dbReference type="PANTHER" id="PTHR42852:SF13">
    <property type="entry name" value="PROTEIN DIPZ"/>
    <property type="match status" value="1"/>
</dbReference>
<feature type="transmembrane region" description="Helical" evidence="2">
    <location>
        <begin position="7"/>
        <end position="25"/>
    </location>
</feature>
<keyword evidence="2" id="KW-0812">Transmembrane</keyword>
<dbReference type="InterPro" id="IPR000866">
    <property type="entry name" value="AhpC/TSA"/>
</dbReference>
<evidence type="ECO:0000259" key="3">
    <source>
        <dbReference type="PROSITE" id="PS51352"/>
    </source>
</evidence>
<dbReference type="InterPro" id="IPR036249">
    <property type="entry name" value="Thioredoxin-like_sf"/>
</dbReference>
<keyword evidence="5" id="KW-1185">Reference proteome</keyword>
<protein>
    <submittedName>
        <fullName evidence="4">Redoxin domain-containing protein</fullName>
    </submittedName>
</protein>
<dbReference type="PROSITE" id="PS00194">
    <property type="entry name" value="THIOREDOXIN_1"/>
    <property type="match status" value="1"/>
</dbReference>